<name>A0A2C5YP70_9HYPO</name>
<dbReference type="GO" id="GO:0005783">
    <property type="term" value="C:endoplasmic reticulum"/>
    <property type="evidence" value="ECO:0007669"/>
    <property type="project" value="InterPro"/>
</dbReference>
<dbReference type="OrthoDB" id="10039147at2759"/>
<dbReference type="EMBL" id="NJES01000611">
    <property type="protein sequence ID" value="PHH70567.1"/>
    <property type="molecule type" value="Genomic_DNA"/>
</dbReference>
<keyword evidence="8" id="KW-1185">Reference proteome</keyword>
<accession>A0A2C5YP70</accession>
<evidence type="ECO:0000313" key="7">
    <source>
        <dbReference type="EMBL" id="PHH70567.1"/>
    </source>
</evidence>
<dbReference type="STRING" id="2004952.A0A2C5YP70"/>
<dbReference type="AlphaFoldDB" id="A0A2C5YP70"/>
<gene>
    <name evidence="7" type="ORF">CDD80_5927</name>
</gene>
<dbReference type="GO" id="GO:0005509">
    <property type="term" value="F:calcium ion binding"/>
    <property type="evidence" value="ECO:0007669"/>
    <property type="project" value="InterPro"/>
</dbReference>
<keyword evidence="4 6" id="KW-0472">Membrane</keyword>
<evidence type="ECO:0000256" key="2">
    <source>
        <dbReference type="ARBA" id="ARBA00022692"/>
    </source>
</evidence>
<evidence type="ECO:0000256" key="4">
    <source>
        <dbReference type="ARBA" id="ARBA00023136"/>
    </source>
</evidence>
<evidence type="ECO:0000256" key="5">
    <source>
        <dbReference type="SAM" id="MobiDB-lite"/>
    </source>
</evidence>
<keyword evidence="2 6" id="KW-0812">Transmembrane</keyword>
<dbReference type="GO" id="GO:0032469">
    <property type="term" value="P:endoplasmic reticulum calcium ion homeostasis"/>
    <property type="evidence" value="ECO:0007669"/>
    <property type="project" value="InterPro"/>
</dbReference>
<dbReference type="GO" id="GO:0016020">
    <property type="term" value="C:membrane"/>
    <property type="evidence" value="ECO:0007669"/>
    <property type="project" value="UniProtKB-SubCell"/>
</dbReference>
<evidence type="ECO:0000256" key="1">
    <source>
        <dbReference type="ARBA" id="ARBA00004167"/>
    </source>
</evidence>
<feature type="region of interest" description="Disordered" evidence="5">
    <location>
        <begin position="402"/>
        <end position="461"/>
    </location>
</feature>
<dbReference type="PANTHER" id="PTHR12883">
    <property type="entry name" value="ADIPOCYTE-SPECIFIC PROTEIN 4-RELATED"/>
    <property type="match status" value="1"/>
</dbReference>
<evidence type="ECO:0000256" key="3">
    <source>
        <dbReference type="ARBA" id="ARBA00022989"/>
    </source>
</evidence>
<keyword evidence="3 6" id="KW-1133">Transmembrane helix</keyword>
<comment type="subcellular location">
    <subcellularLocation>
        <location evidence="1">Membrane</location>
        <topology evidence="1">Single-pass membrane protein</topology>
    </subcellularLocation>
</comment>
<feature type="compositionally biased region" description="Basic and acidic residues" evidence="5">
    <location>
        <begin position="404"/>
        <end position="452"/>
    </location>
</feature>
<protein>
    <recommendedName>
        <fullName evidence="9">DUF1682 domain-containing protein</fullName>
    </recommendedName>
</protein>
<organism evidence="7 8">
    <name type="scientific">Ophiocordyceps camponoti-rufipedis</name>
    <dbReference type="NCBI Taxonomy" id="2004952"/>
    <lineage>
        <taxon>Eukaryota</taxon>
        <taxon>Fungi</taxon>
        <taxon>Dikarya</taxon>
        <taxon>Ascomycota</taxon>
        <taxon>Pezizomycotina</taxon>
        <taxon>Sordariomycetes</taxon>
        <taxon>Hypocreomycetidae</taxon>
        <taxon>Hypocreales</taxon>
        <taxon>Ophiocordycipitaceae</taxon>
        <taxon>Ophiocordyceps</taxon>
    </lineage>
</organism>
<feature type="transmembrane region" description="Helical" evidence="6">
    <location>
        <begin position="108"/>
        <end position="127"/>
    </location>
</feature>
<evidence type="ECO:0008006" key="9">
    <source>
        <dbReference type="Google" id="ProtNLM"/>
    </source>
</evidence>
<reference evidence="7 8" key="1">
    <citation type="submission" date="2017-06" db="EMBL/GenBank/DDBJ databases">
        <title>Ant-infecting Ophiocordyceps genomes reveal a high diversity of potential behavioral manipulation genes and a possible major role for enterotoxins.</title>
        <authorList>
            <person name="De Bekker C."/>
            <person name="Evans H.C."/>
            <person name="Brachmann A."/>
            <person name="Hughes D.P."/>
        </authorList>
    </citation>
    <scope>NUCLEOTIDE SEQUENCE [LARGE SCALE GENOMIC DNA]</scope>
    <source>
        <strain evidence="7 8">Map16</strain>
    </source>
</reference>
<sequence>MVREAEKFVSFYTRLTSLVMAQRLLQSLFGGNQPPAPAAKPLDADFADFAADSAGAPEAVPEAIPEPGPGKATLTAAAAAASPTSQQPWTKWYRVQDRHSLSEFKAEGVILAIVALILVLHVLGARVNRAKARAWMRANAAVLRSEFALVGFGDVATMDREGVSAEGLLRENSLFEFATYATGRQNAAFMDVKLTLAKRFNPVLSTIEAVAAVFSEMFAPPADMMEAVLYPFDGKEELTVPKPPGEDSRKDSRSTYEGFVWAIVHKDRMQKLREERYDVTLASTRDNAKLPAWLTVMSESPEITDALLTKELTAAVTAAGDLFEYVIVSDQPVDKPKSMEETTPRKRLFLRYRLPSSDDYSALTPLLTSFARLPDVLVQSARFRPEVMRKVRATREAMMAQLKKAHDEERNEERLAEKEKSRKAKRDAELKGLDAKAQKKYLEKEREKEMRRNQKKMTMRG</sequence>
<evidence type="ECO:0000313" key="8">
    <source>
        <dbReference type="Proteomes" id="UP000226431"/>
    </source>
</evidence>
<dbReference type="Pfam" id="PF07946">
    <property type="entry name" value="CCDC47"/>
    <property type="match status" value="1"/>
</dbReference>
<comment type="caution">
    <text evidence="7">The sequence shown here is derived from an EMBL/GenBank/DDBJ whole genome shotgun (WGS) entry which is preliminary data.</text>
</comment>
<evidence type="ECO:0000256" key="6">
    <source>
        <dbReference type="SAM" id="Phobius"/>
    </source>
</evidence>
<dbReference type="Proteomes" id="UP000226431">
    <property type="component" value="Unassembled WGS sequence"/>
</dbReference>
<proteinExistence type="predicted"/>
<dbReference type="InterPro" id="IPR012879">
    <property type="entry name" value="CCDC47"/>
</dbReference>
<dbReference type="PANTHER" id="PTHR12883:SF0">
    <property type="entry name" value="PAT COMPLEX SUBUNIT CCDC47"/>
    <property type="match status" value="1"/>
</dbReference>